<protein>
    <recommendedName>
        <fullName evidence="4">Secreted protein</fullName>
    </recommendedName>
</protein>
<comment type="caution">
    <text evidence="2">The sequence shown here is derived from an EMBL/GenBank/DDBJ whole genome shotgun (WGS) entry which is preliminary data.</text>
</comment>
<dbReference type="Proteomes" id="UP001054252">
    <property type="component" value="Unassembled WGS sequence"/>
</dbReference>
<dbReference type="EMBL" id="BPVZ01000032">
    <property type="protein sequence ID" value="GKV10584.1"/>
    <property type="molecule type" value="Genomic_DNA"/>
</dbReference>
<evidence type="ECO:0000313" key="3">
    <source>
        <dbReference type="Proteomes" id="UP001054252"/>
    </source>
</evidence>
<organism evidence="2 3">
    <name type="scientific">Rubroshorea leprosula</name>
    <dbReference type="NCBI Taxonomy" id="152421"/>
    <lineage>
        <taxon>Eukaryota</taxon>
        <taxon>Viridiplantae</taxon>
        <taxon>Streptophyta</taxon>
        <taxon>Embryophyta</taxon>
        <taxon>Tracheophyta</taxon>
        <taxon>Spermatophyta</taxon>
        <taxon>Magnoliopsida</taxon>
        <taxon>eudicotyledons</taxon>
        <taxon>Gunneridae</taxon>
        <taxon>Pentapetalae</taxon>
        <taxon>rosids</taxon>
        <taxon>malvids</taxon>
        <taxon>Malvales</taxon>
        <taxon>Dipterocarpaceae</taxon>
        <taxon>Rubroshorea</taxon>
    </lineage>
</organism>
<evidence type="ECO:0008006" key="4">
    <source>
        <dbReference type="Google" id="ProtNLM"/>
    </source>
</evidence>
<sequence>MFTIAYKILIMLHCLLLRCLQDTNQIEYSSRIHVHKPRYIVALLVRKLKIQSMLVLIFQTCEKFKDRSLLYWSNKVHKKLGKCN</sequence>
<feature type="signal peptide" evidence="1">
    <location>
        <begin position="1"/>
        <end position="21"/>
    </location>
</feature>
<evidence type="ECO:0000313" key="2">
    <source>
        <dbReference type="EMBL" id="GKV10584.1"/>
    </source>
</evidence>
<feature type="chain" id="PRO_5043394471" description="Secreted protein" evidence="1">
    <location>
        <begin position="22"/>
        <end position="84"/>
    </location>
</feature>
<keyword evidence="1" id="KW-0732">Signal</keyword>
<keyword evidence="3" id="KW-1185">Reference proteome</keyword>
<dbReference type="AlphaFoldDB" id="A0AAV5J7L0"/>
<proteinExistence type="predicted"/>
<evidence type="ECO:0000256" key="1">
    <source>
        <dbReference type="SAM" id="SignalP"/>
    </source>
</evidence>
<reference evidence="2 3" key="1">
    <citation type="journal article" date="2021" name="Commun. Biol.">
        <title>The genome of Shorea leprosula (Dipterocarpaceae) highlights the ecological relevance of drought in aseasonal tropical rainforests.</title>
        <authorList>
            <person name="Ng K.K.S."/>
            <person name="Kobayashi M.J."/>
            <person name="Fawcett J.A."/>
            <person name="Hatakeyama M."/>
            <person name="Paape T."/>
            <person name="Ng C.H."/>
            <person name="Ang C.C."/>
            <person name="Tnah L.H."/>
            <person name="Lee C.T."/>
            <person name="Nishiyama T."/>
            <person name="Sese J."/>
            <person name="O'Brien M.J."/>
            <person name="Copetti D."/>
            <person name="Mohd Noor M.I."/>
            <person name="Ong R.C."/>
            <person name="Putra M."/>
            <person name="Sireger I.Z."/>
            <person name="Indrioko S."/>
            <person name="Kosugi Y."/>
            <person name="Izuno A."/>
            <person name="Isagi Y."/>
            <person name="Lee S.L."/>
            <person name="Shimizu K.K."/>
        </authorList>
    </citation>
    <scope>NUCLEOTIDE SEQUENCE [LARGE SCALE GENOMIC DNA]</scope>
    <source>
        <strain evidence="2">214</strain>
    </source>
</reference>
<accession>A0AAV5J7L0</accession>
<gene>
    <name evidence="2" type="ORF">SLEP1_g21927</name>
</gene>
<name>A0AAV5J7L0_9ROSI</name>